<keyword evidence="1" id="KW-1133">Transmembrane helix</keyword>
<feature type="transmembrane region" description="Helical" evidence="1">
    <location>
        <begin position="6"/>
        <end position="26"/>
    </location>
</feature>
<dbReference type="Proteomes" id="UP000561181">
    <property type="component" value="Unassembled WGS sequence"/>
</dbReference>
<gene>
    <name evidence="2" type="ORF">HKD42_03200</name>
</gene>
<keyword evidence="3" id="KW-1185">Reference proteome</keyword>
<protein>
    <submittedName>
        <fullName evidence="2">Uncharacterized protein</fullName>
    </submittedName>
</protein>
<organism evidence="2 3">
    <name type="scientific">Pontixanthobacter rizhaonensis</name>
    <dbReference type="NCBI Taxonomy" id="2730337"/>
    <lineage>
        <taxon>Bacteria</taxon>
        <taxon>Pseudomonadati</taxon>
        <taxon>Pseudomonadota</taxon>
        <taxon>Alphaproteobacteria</taxon>
        <taxon>Sphingomonadales</taxon>
        <taxon>Erythrobacteraceae</taxon>
        <taxon>Pontixanthobacter</taxon>
    </lineage>
</organism>
<evidence type="ECO:0000313" key="3">
    <source>
        <dbReference type="Proteomes" id="UP000561181"/>
    </source>
</evidence>
<dbReference type="RefSeq" id="WP_170010233.1">
    <property type="nucleotide sequence ID" value="NZ_JABCRE010000002.1"/>
</dbReference>
<comment type="caution">
    <text evidence="2">The sequence shown here is derived from an EMBL/GenBank/DDBJ whole genome shotgun (WGS) entry which is preliminary data.</text>
</comment>
<dbReference type="AlphaFoldDB" id="A0A848QEW6"/>
<reference evidence="2 3" key="1">
    <citation type="submission" date="2020-04" db="EMBL/GenBank/DDBJ databases">
        <authorList>
            <person name="Liu A."/>
        </authorList>
    </citation>
    <scope>NUCLEOTIDE SEQUENCE [LARGE SCALE GENOMIC DNA]</scope>
    <source>
        <strain evidence="2 3">RZ02</strain>
    </source>
</reference>
<accession>A0A848QEW6</accession>
<keyword evidence="1" id="KW-0472">Membrane</keyword>
<evidence type="ECO:0000313" key="2">
    <source>
        <dbReference type="EMBL" id="NMW31062.1"/>
    </source>
</evidence>
<sequence>MLSFAATTLFVIAGIAATLVLIDGFIRGKARYIELQQLIAQDSHQRTVTVQINGSRRPKAYSRPTAVTKVIRSPALEIMPPLGAAA</sequence>
<keyword evidence="1" id="KW-0812">Transmembrane</keyword>
<evidence type="ECO:0000256" key="1">
    <source>
        <dbReference type="SAM" id="Phobius"/>
    </source>
</evidence>
<name>A0A848QEW6_9SPHN</name>
<proteinExistence type="predicted"/>
<dbReference type="EMBL" id="JABCRE010000002">
    <property type="protein sequence ID" value="NMW31062.1"/>
    <property type="molecule type" value="Genomic_DNA"/>
</dbReference>